<dbReference type="EMBL" id="KI968727">
    <property type="protein sequence ID" value="EUN27662.1"/>
    <property type="molecule type" value="Genomic_DNA"/>
</dbReference>
<evidence type="ECO:0000256" key="2">
    <source>
        <dbReference type="ARBA" id="ARBA00022737"/>
    </source>
</evidence>
<sequence>MTEDITGSYVLASKNQSRRTKRERPFRPQAIRSLIDHRIEQDPDLFFVSEAFQFSPDEPLYDSVSLVDGQILDYSERNNECSQSDLLEWTNYLSNAICGGDKSVGVDVPIPPPLGTLDESVHQGTSGVGYSNTSSCIDPSLLTQHVHEPCCSSLSWLDQSTKQTLAENSQSQLSPQQTRHSKATNARAPATPNDMSIEAYPSPSSLPSLGRLTPKVASPPDTTQIGLNIPDGKIAIEPAGMSFICKTCTKSFPNKLRYDRHANMHSCKAPSRCEQCGQSIKHLKDLKRHLGSNNALPSCPALKNDSPRASSFMCFCSSKTYTRKDSLVRHLRTSKAGNHRCRTCNKNPCACS</sequence>
<dbReference type="AlphaFoldDB" id="W7EUB6"/>
<dbReference type="SUPFAM" id="SSF57667">
    <property type="entry name" value="beta-beta-alpha zinc fingers"/>
    <property type="match status" value="1"/>
</dbReference>
<keyword evidence="2" id="KW-0677">Repeat</keyword>
<dbReference type="InterPro" id="IPR036236">
    <property type="entry name" value="Znf_C2H2_sf"/>
</dbReference>
<reference evidence="8 9" key="1">
    <citation type="journal article" date="2013" name="PLoS Genet.">
        <title>Comparative genome structure, secondary metabolite, and effector coding capacity across Cochliobolus pathogens.</title>
        <authorList>
            <person name="Condon B.J."/>
            <person name="Leng Y."/>
            <person name="Wu D."/>
            <person name="Bushley K.E."/>
            <person name="Ohm R.A."/>
            <person name="Otillar R."/>
            <person name="Martin J."/>
            <person name="Schackwitz W."/>
            <person name="Grimwood J."/>
            <person name="MohdZainudin N."/>
            <person name="Xue C."/>
            <person name="Wang R."/>
            <person name="Manning V.A."/>
            <person name="Dhillon B."/>
            <person name="Tu Z.J."/>
            <person name="Steffenson B.J."/>
            <person name="Salamov A."/>
            <person name="Sun H."/>
            <person name="Lowry S."/>
            <person name="LaButti K."/>
            <person name="Han J."/>
            <person name="Copeland A."/>
            <person name="Lindquist E."/>
            <person name="Barry K."/>
            <person name="Schmutz J."/>
            <person name="Baker S.E."/>
            <person name="Ciuffetti L.M."/>
            <person name="Grigoriev I.V."/>
            <person name="Zhong S."/>
            <person name="Turgeon B.G."/>
        </authorList>
    </citation>
    <scope>NUCLEOTIDE SEQUENCE [LARGE SCALE GENOMIC DNA]</scope>
    <source>
        <strain evidence="8 9">FI3</strain>
    </source>
</reference>
<dbReference type="GO" id="GO:0008270">
    <property type="term" value="F:zinc ion binding"/>
    <property type="evidence" value="ECO:0007669"/>
    <property type="project" value="UniProtKB-KW"/>
</dbReference>
<proteinExistence type="predicted"/>
<evidence type="ECO:0000256" key="4">
    <source>
        <dbReference type="ARBA" id="ARBA00022833"/>
    </source>
</evidence>
<dbReference type="PANTHER" id="PTHR24409">
    <property type="entry name" value="ZINC FINGER PROTEIN 142"/>
    <property type="match status" value="1"/>
</dbReference>
<evidence type="ECO:0000259" key="7">
    <source>
        <dbReference type="PROSITE" id="PS50157"/>
    </source>
</evidence>
<keyword evidence="3 5" id="KW-0863">Zinc-finger</keyword>
<dbReference type="Gene3D" id="3.30.160.60">
    <property type="entry name" value="Classic Zinc Finger"/>
    <property type="match status" value="1"/>
</dbReference>
<gene>
    <name evidence="8" type="ORF">COCVIDRAFT_37160</name>
</gene>
<dbReference type="PROSITE" id="PS00028">
    <property type="entry name" value="ZINC_FINGER_C2H2_1"/>
    <property type="match status" value="1"/>
</dbReference>
<dbReference type="RefSeq" id="XP_014557278.1">
    <property type="nucleotide sequence ID" value="XM_014701792.1"/>
</dbReference>
<keyword evidence="1" id="KW-0479">Metal-binding</keyword>
<evidence type="ECO:0000313" key="8">
    <source>
        <dbReference type="EMBL" id="EUN27662.1"/>
    </source>
</evidence>
<protein>
    <recommendedName>
        <fullName evidence="7">C2H2-type domain-containing protein</fullName>
    </recommendedName>
</protein>
<keyword evidence="9" id="KW-1185">Reference proteome</keyword>
<dbReference type="InterPro" id="IPR013087">
    <property type="entry name" value="Znf_C2H2_type"/>
</dbReference>
<accession>W7EUB6</accession>
<dbReference type="Proteomes" id="UP000054337">
    <property type="component" value="Unassembled WGS sequence"/>
</dbReference>
<evidence type="ECO:0000256" key="6">
    <source>
        <dbReference type="SAM" id="MobiDB-lite"/>
    </source>
</evidence>
<evidence type="ECO:0000256" key="1">
    <source>
        <dbReference type="ARBA" id="ARBA00022723"/>
    </source>
</evidence>
<feature type="region of interest" description="Disordered" evidence="6">
    <location>
        <begin position="163"/>
        <end position="197"/>
    </location>
</feature>
<feature type="compositionally biased region" description="Polar residues" evidence="6">
    <location>
        <begin position="163"/>
        <end position="178"/>
    </location>
</feature>
<keyword evidence="4" id="KW-0862">Zinc</keyword>
<dbReference type="GeneID" id="26256103"/>
<organism evidence="8 9">
    <name type="scientific">Bipolaris victoriae (strain FI3)</name>
    <name type="common">Victoria blight of oats agent</name>
    <name type="synonym">Cochliobolus victoriae</name>
    <dbReference type="NCBI Taxonomy" id="930091"/>
    <lineage>
        <taxon>Eukaryota</taxon>
        <taxon>Fungi</taxon>
        <taxon>Dikarya</taxon>
        <taxon>Ascomycota</taxon>
        <taxon>Pezizomycotina</taxon>
        <taxon>Dothideomycetes</taxon>
        <taxon>Pleosporomycetidae</taxon>
        <taxon>Pleosporales</taxon>
        <taxon>Pleosporineae</taxon>
        <taxon>Pleosporaceae</taxon>
        <taxon>Bipolaris</taxon>
    </lineage>
</organism>
<dbReference type="HOGENOM" id="CLU_857870_0_0_1"/>
<evidence type="ECO:0000313" key="9">
    <source>
        <dbReference type="Proteomes" id="UP000054337"/>
    </source>
</evidence>
<dbReference type="PROSITE" id="PS50157">
    <property type="entry name" value="ZINC_FINGER_C2H2_2"/>
    <property type="match status" value="1"/>
</dbReference>
<evidence type="ECO:0000256" key="3">
    <source>
        <dbReference type="ARBA" id="ARBA00022771"/>
    </source>
</evidence>
<dbReference type="SMART" id="SM00355">
    <property type="entry name" value="ZnF_C2H2"/>
    <property type="match status" value="2"/>
</dbReference>
<name>W7EUB6_BIPV3</name>
<feature type="domain" description="C2H2-type" evidence="7">
    <location>
        <begin position="243"/>
        <end position="270"/>
    </location>
</feature>
<dbReference type="OrthoDB" id="3690638at2759"/>
<evidence type="ECO:0000256" key="5">
    <source>
        <dbReference type="PROSITE-ProRule" id="PRU00042"/>
    </source>
</evidence>